<feature type="chain" id="PRO_5040932566" evidence="1">
    <location>
        <begin position="16"/>
        <end position="106"/>
    </location>
</feature>
<dbReference type="AlphaFoldDB" id="A0A9W9FW73"/>
<name>A0A9W9FW73_9EURO</name>
<evidence type="ECO:0000256" key="1">
    <source>
        <dbReference type="SAM" id="SignalP"/>
    </source>
</evidence>
<comment type="caution">
    <text evidence="2">The sequence shown here is derived from an EMBL/GenBank/DDBJ whole genome shotgun (WGS) entry which is preliminary data.</text>
</comment>
<evidence type="ECO:0000313" key="3">
    <source>
        <dbReference type="Proteomes" id="UP001149165"/>
    </source>
</evidence>
<reference evidence="2" key="2">
    <citation type="journal article" date="2023" name="IMA Fungus">
        <title>Comparative genomic study of the Penicillium genus elucidates a diverse pangenome and 15 lateral gene transfer events.</title>
        <authorList>
            <person name="Petersen C."/>
            <person name="Sorensen T."/>
            <person name="Nielsen M.R."/>
            <person name="Sondergaard T.E."/>
            <person name="Sorensen J.L."/>
            <person name="Fitzpatrick D.A."/>
            <person name="Frisvad J.C."/>
            <person name="Nielsen K.L."/>
        </authorList>
    </citation>
    <scope>NUCLEOTIDE SEQUENCE</scope>
    <source>
        <strain evidence="2">IBT 30069</strain>
    </source>
</reference>
<sequence>MRSFILLSMCALSLANPLRQTGGKRDLFVDIDSSLMYEHMVKACMLTQILMMNTRLVYDSHLELLDLNLLTTQAVQAGDCTVRDIQNTLLSHKIKLILTTTITFLV</sequence>
<keyword evidence="3" id="KW-1185">Reference proteome</keyword>
<proteinExistence type="predicted"/>
<organism evidence="2 3">
    <name type="scientific">Penicillium angulare</name>
    <dbReference type="NCBI Taxonomy" id="116970"/>
    <lineage>
        <taxon>Eukaryota</taxon>
        <taxon>Fungi</taxon>
        <taxon>Dikarya</taxon>
        <taxon>Ascomycota</taxon>
        <taxon>Pezizomycotina</taxon>
        <taxon>Eurotiomycetes</taxon>
        <taxon>Eurotiomycetidae</taxon>
        <taxon>Eurotiales</taxon>
        <taxon>Aspergillaceae</taxon>
        <taxon>Penicillium</taxon>
    </lineage>
</organism>
<gene>
    <name evidence="2" type="ORF">N7456_004265</name>
</gene>
<keyword evidence="1" id="KW-0732">Signal</keyword>
<accession>A0A9W9FW73</accession>
<evidence type="ECO:0000313" key="2">
    <source>
        <dbReference type="EMBL" id="KAJ5107590.1"/>
    </source>
</evidence>
<reference evidence="2" key="1">
    <citation type="submission" date="2022-11" db="EMBL/GenBank/DDBJ databases">
        <authorList>
            <person name="Petersen C."/>
        </authorList>
    </citation>
    <scope>NUCLEOTIDE SEQUENCE</scope>
    <source>
        <strain evidence="2">IBT 30069</strain>
    </source>
</reference>
<feature type="signal peptide" evidence="1">
    <location>
        <begin position="1"/>
        <end position="15"/>
    </location>
</feature>
<protein>
    <submittedName>
        <fullName evidence="2">Uncharacterized protein</fullName>
    </submittedName>
</protein>
<dbReference type="Proteomes" id="UP001149165">
    <property type="component" value="Unassembled WGS sequence"/>
</dbReference>
<dbReference type="EMBL" id="JAPQKH010000003">
    <property type="protein sequence ID" value="KAJ5107590.1"/>
    <property type="molecule type" value="Genomic_DNA"/>
</dbReference>